<reference evidence="1 2" key="1">
    <citation type="journal article" date="2023" name="Plants (Basel)">
        <title>Bridging the Gap: Combining Genomics and Transcriptomics Approaches to Understand Stylosanthes scabra, an Orphan Legume from the Brazilian Caatinga.</title>
        <authorList>
            <person name="Ferreira-Neto J.R.C."/>
            <person name="da Silva M.D."/>
            <person name="Binneck E."/>
            <person name="de Melo N.F."/>
            <person name="da Silva R.H."/>
            <person name="de Melo A.L.T.M."/>
            <person name="Pandolfi V."/>
            <person name="Bustamante F.O."/>
            <person name="Brasileiro-Vidal A.C."/>
            <person name="Benko-Iseppon A.M."/>
        </authorList>
    </citation>
    <scope>NUCLEOTIDE SEQUENCE [LARGE SCALE GENOMIC DNA]</scope>
    <source>
        <tissue evidence="1">Leaves</tissue>
    </source>
</reference>
<evidence type="ECO:0000313" key="1">
    <source>
        <dbReference type="EMBL" id="MED6139231.1"/>
    </source>
</evidence>
<dbReference type="Proteomes" id="UP001341840">
    <property type="component" value="Unassembled WGS sequence"/>
</dbReference>
<comment type="caution">
    <text evidence="1">The sequence shown here is derived from an EMBL/GenBank/DDBJ whole genome shotgun (WGS) entry which is preliminary data.</text>
</comment>
<accession>A0ABU6SS32</accession>
<gene>
    <name evidence="1" type="ORF">PIB30_081873</name>
</gene>
<sequence length="75" mass="8637">EKTVLEETNSESEDDFEVKYKVPVEDKNGDDRLVKAVQNASNPLASQHPFDLPLFMRVLDIDSLNQQKFSEYAYT</sequence>
<dbReference type="EMBL" id="JASCZI010061654">
    <property type="protein sequence ID" value="MED6139231.1"/>
    <property type="molecule type" value="Genomic_DNA"/>
</dbReference>
<proteinExistence type="predicted"/>
<protein>
    <submittedName>
        <fullName evidence="1">Uncharacterized protein</fullName>
    </submittedName>
</protein>
<organism evidence="1 2">
    <name type="scientific">Stylosanthes scabra</name>
    <dbReference type="NCBI Taxonomy" id="79078"/>
    <lineage>
        <taxon>Eukaryota</taxon>
        <taxon>Viridiplantae</taxon>
        <taxon>Streptophyta</taxon>
        <taxon>Embryophyta</taxon>
        <taxon>Tracheophyta</taxon>
        <taxon>Spermatophyta</taxon>
        <taxon>Magnoliopsida</taxon>
        <taxon>eudicotyledons</taxon>
        <taxon>Gunneridae</taxon>
        <taxon>Pentapetalae</taxon>
        <taxon>rosids</taxon>
        <taxon>fabids</taxon>
        <taxon>Fabales</taxon>
        <taxon>Fabaceae</taxon>
        <taxon>Papilionoideae</taxon>
        <taxon>50 kb inversion clade</taxon>
        <taxon>dalbergioids sensu lato</taxon>
        <taxon>Dalbergieae</taxon>
        <taxon>Pterocarpus clade</taxon>
        <taxon>Stylosanthes</taxon>
    </lineage>
</organism>
<name>A0ABU6SS32_9FABA</name>
<feature type="non-terminal residue" evidence="1">
    <location>
        <position position="75"/>
    </location>
</feature>
<feature type="non-terminal residue" evidence="1">
    <location>
        <position position="1"/>
    </location>
</feature>
<evidence type="ECO:0000313" key="2">
    <source>
        <dbReference type="Proteomes" id="UP001341840"/>
    </source>
</evidence>
<keyword evidence="2" id="KW-1185">Reference proteome</keyword>